<sequence length="71" mass="7725">MAPPRRQSKINHPGAPSLAPPLLWYPVRLIVSSIRAQMMRARTRSDKGIEEVITAEEIGDFSAGSLAPIDG</sequence>
<evidence type="ECO:0000313" key="1">
    <source>
        <dbReference type="EMBL" id="KAF0908068.1"/>
    </source>
</evidence>
<dbReference type="AlphaFoldDB" id="A0A6G1D5N3"/>
<organism evidence="1 2">
    <name type="scientific">Oryza meyeriana var. granulata</name>
    <dbReference type="NCBI Taxonomy" id="110450"/>
    <lineage>
        <taxon>Eukaryota</taxon>
        <taxon>Viridiplantae</taxon>
        <taxon>Streptophyta</taxon>
        <taxon>Embryophyta</taxon>
        <taxon>Tracheophyta</taxon>
        <taxon>Spermatophyta</taxon>
        <taxon>Magnoliopsida</taxon>
        <taxon>Liliopsida</taxon>
        <taxon>Poales</taxon>
        <taxon>Poaceae</taxon>
        <taxon>BOP clade</taxon>
        <taxon>Oryzoideae</taxon>
        <taxon>Oryzeae</taxon>
        <taxon>Oryzinae</taxon>
        <taxon>Oryza</taxon>
        <taxon>Oryza meyeriana</taxon>
    </lineage>
</organism>
<keyword evidence="2" id="KW-1185">Reference proteome</keyword>
<protein>
    <submittedName>
        <fullName evidence="1">Uncharacterized protein</fullName>
    </submittedName>
</protein>
<reference evidence="1 2" key="1">
    <citation type="submission" date="2019-11" db="EMBL/GenBank/DDBJ databases">
        <title>Whole genome sequence of Oryza granulata.</title>
        <authorList>
            <person name="Li W."/>
        </authorList>
    </citation>
    <scope>NUCLEOTIDE SEQUENCE [LARGE SCALE GENOMIC DNA]</scope>
    <source>
        <strain evidence="2">cv. Menghai</strain>
        <tissue evidence="1">Leaf</tissue>
    </source>
</reference>
<accession>A0A6G1D5N3</accession>
<dbReference type="Proteomes" id="UP000479710">
    <property type="component" value="Unassembled WGS sequence"/>
</dbReference>
<comment type="caution">
    <text evidence="1">The sequence shown here is derived from an EMBL/GenBank/DDBJ whole genome shotgun (WGS) entry which is preliminary data.</text>
</comment>
<gene>
    <name evidence="1" type="ORF">E2562_022916</name>
</gene>
<name>A0A6G1D5N3_9ORYZ</name>
<evidence type="ECO:0000313" key="2">
    <source>
        <dbReference type="Proteomes" id="UP000479710"/>
    </source>
</evidence>
<proteinExistence type="predicted"/>
<dbReference type="EMBL" id="SPHZ02000007">
    <property type="protein sequence ID" value="KAF0908068.1"/>
    <property type="molecule type" value="Genomic_DNA"/>
</dbReference>